<evidence type="ECO:0000256" key="1">
    <source>
        <dbReference type="SAM" id="SignalP"/>
    </source>
</evidence>
<name>A0A1I3SHQ1_9FLAO</name>
<evidence type="ECO:0000313" key="4">
    <source>
        <dbReference type="Proteomes" id="UP000199559"/>
    </source>
</evidence>
<dbReference type="PANTHER" id="PTHR34385">
    <property type="entry name" value="D-ALANYL-D-ALANINE CARBOXYPEPTIDASE"/>
    <property type="match status" value="1"/>
</dbReference>
<keyword evidence="3" id="KW-0378">Hydrolase</keyword>
<organism evidence="3 4">
    <name type="scientific">Olleya namhaensis</name>
    <dbReference type="NCBI Taxonomy" id="1144750"/>
    <lineage>
        <taxon>Bacteria</taxon>
        <taxon>Pseudomonadati</taxon>
        <taxon>Bacteroidota</taxon>
        <taxon>Flavobacteriia</taxon>
        <taxon>Flavobacteriales</taxon>
        <taxon>Flavobacteriaceae</taxon>
    </lineage>
</organism>
<dbReference type="Pfam" id="PF02557">
    <property type="entry name" value="VanY"/>
    <property type="match status" value="1"/>
</dbReference>
<dbReference type="InterPro" id="IPR052179">
    <property type="entry name" value="DD-CPase-like"/>
</dbReference>
<sequence length="242" mass="27635">MKKNNIIKYVFTTCFVIATLAQYAFNLPPISDQELIGQGSPQLFGKGYKLRAEAHTAFINMQTAALKDGISIGAVSSYRSFAHQQRIWERKFKSNKAKGLSDLANIKKIIEYSTIPGTSRHHWGTDIDIYQTNVKQPKNVLLPKNFHANGPYCKLKEWMDTNAATYGFYLVYTDNANRKGFKYEPWHFSYKALSSDYLNTYRTLNISEILKKEALSGSASFSESFINQYINQNILDINPELL</sequence>
<keyword evidence="3" id="KW-0645">Protease</keyword>
<dbReference type="AlphaFoldDB" id="A0A1I3SHQ1"/>
<evidence type="ECO:0000259" key="2">
    <source>
        <dbReference type="Pfam" id="PF02557"/>
    </source>
</evidence>
<dbReference type="STRING" id="1144750.SAMN05443431_11087"/>
<dbReference type="Proteomes" id="UP000199559">
    <property type="component" value="Unassembled WGS sequence"/>
</dbReference>
<evidence type="ECO:0000313" key="3">
    <source>
        <dbReference type="EMBL" id="SFJ58234.1"/>
    </source>
</evidence>
<dbReference type="SUPFAM" id="SSF55166">
    <property type="entry name" value="Hedgehog/DD-peptidase"/>
    <property type="match status" value="1"/>
</dbReference>
<keyword evidence="1" id="KW-0732">Signal</keyword>
<dbReference type="InterPro" id="IPR003709">
    <property type="entry name" value="VanY-like_core_dom"/>
</dbReference>
<gene>
    <name evidence="3" type="ORF">SAMN05443431_11087</name>
</gene>
<dbReference type="GO" id="GO:0006508">
    <property type="term" value="P:proteolysis"/>
    <property type="evidence" value="ECO:0007669"/>
    <property type="project" value="InterPro"/>
</dbReference>
<keyword evidence="4" id="KW-1185">Reference proteome</keyword>
<feature type="chain" id="PRO_5011510083" evidence="1">
    <location>
        <begin position="25"/>
        <end position="242"/>
    </location>
</feature>
<proteinExistence type="predicted"/>
<reference evidence="4" key="1">
    <citation type="submission" date="2016-10" db="EMBL/GenBank/DDBJ databases">
        <authorList>
            <person name="Varghese N."/>
            <person name="Submissions S."/>
        </authorList>
    </citation>
    <scope>NUCLEOTIDE SEQUENCE [LARGE SCALE GENOMIC DNA]</scope>
    <source>
        <strain evidence="4">DSM 28881</strain>
    </source>
</reference>
<accession>A0A1I3SHQ1</accession>
<dbReference type="Gene3D" id="3.30.1380.10">
    <property type="match status" value="1"/>
</dbReference>
<dbReference type="RefSeq" id="WP_090841957.1">
    <property type="nucleotide sequence ID" value="NZ_CANLBQ010000003.1"/>
</dbReference>
<dbReference type="PANTHER" id="PTHR34385:SF1">
    <property type="entry name" value="PEPTIDOGLYCAN L-ALANYL-D-GLUTAMATE ENDOPEPTIDASE CWLK"/>
    <property type="match status" value="1"/>
</dbReference>
<dbReference type="EMBL" id="FORM01000010">
    <property type="protein sequence ID" value="SFJ58234.1"/>
    <property type="molecule type" value="Genomic_DNA"/>
</dbReference>
<feature type="signal peptide" evidence="1">
    <location>
        <begin position="1"/>
        <end position="24"/>
    </location>
</feature>
<dbReference type="GO" id="GO:0004180">
    <property type="term" value="F:carboxypeptidase activity"/>
    <property type="evidence" value="ECO:0007669"/>
    <property type="project" value="UniProtKB-KW"/>
</dbReference>
<keyword evidence="3" id="KW-0121">Carboxypeptidase</keyword>
<protein>
    <submittedName>
        <fullName evidence="3">D-alanyl-D-alanine carboxypeptidase</fullName>
    </submittedName>
</protein>
<feature type="domain" description="D-alanyl-D-alanine carboxypeptidase-like core" evidence="2">
    <location>
        <begin position="49"/>
        <end position="191"/>
    </location>
</feature>
<dbReference type="InterPro" id="IPR009045">
    <property type="entry name" value="Zn_M74/Hedgehog-like"/>
</dbReference>
<dbReference type="CDD" id="cd14847">
    <property type="entry name" value="DD-carboxypeptidase_like"/>
    <property type="match status" value="1"/>
</dbReference>